<dbReference type="RefSeq" id="WP_331374846.1">
    <property type="nucleotide sequence ID" value="NZ_CP133148.1"/>
</dbReference>
<accession>A0ABZ2BH96</accession>
<dbReference type="Proteomes" id="UP001432360">
    <property type="component" value="Chromosome"/>
</dbReference>
<keyword evidence="2" id="KW-1185">Reference proteome</keyword>
<evidence type="ECO:0000313" key="1">
    <source>
        <dbReference type="EMBL" id="WVT05771.1"/>
    </source>
</evidence>
<name>A0ABZ2BH96_9HYPH</name>
<dbReference type="EMBL" id="CP133148">
    <property type="protein sequence ID" value="WVT05771.1"/>
    <property type="molecule type" value="Genomic_DNA"/>
</dbReference>
<reference evidence="1" key="1">
    <citation type="submission" date="2023-08" db="EMBL/GenBank/DDBJ databases">
        <title>Complete genome sequence of Sinorhizobium chiapanecum ITTG S70 isolated from Acaciella angustissima nodules in Chiapas-Mexico.</title>
        <authorList>
            <person name="Rincon-Rosales R."/>
            <person name="Rogel M.A."/>
            <person name="Rincon-Medina C.I."/>
            <person name="Guerrero G."/>
            <person name="Manzano-Gomez L.A."/>
            <person name="Lopez-Lopez A."/>
            <person name="Rincon Molina F.A."/>
            <person name="Martinez-Romero E."/>
        </authorList>
    </citation>
    <scope>NUCLEOTIDE SEQUENCE</scope>
    <source>
        <strain evidence="1">ITTG S70</strain>
    </source>
</reference>
<gene>
    <name evidence="1" type="ORF">RB548_10435</name>
</gene>
<proteinExistence type="predicted"/>
<sequence length="41" mass="4481">MTPIGSEIAPLLANVMQWLGTRITHIADSQQEFDNGRAAKV</sequence>
<evidence type="ECO:0000313" key="2">
    <source>
        <dbReference type="Proteomes" id="UP001432360"/>
    </source>
</evidence>
<organism evidence="1 2">
    <name type="scientific">Sinorhizobium chiapasense</name>
    <dbReference type="NCBI Taxonomy" id="501572"/>
    <lineage>
        <taxon>Bacteria</taxon>
        <taxon>Pseudomonadati</taxon>
        <taxon>Pseudomonadota</taxon>
        <taxon>Alphaproteobacteria</taxon>
        <taxon>Hyphomicrobiales</taxon>
        <taxon>Rhizobiaceae</taxon>
        <taxon>Sinorhizobium/Ensifer group</taxon>
        <taxon>Sinorhizobium</taxon>
    </lineage>
</organism>
<protein>
    <submittedName>
        <fullName evidence="1">Uncharacterized protein</fullName>
    </submittedName>
</protein>